<reference evidence="2" key="1">
    <citation type="journal article" date="2014" name="Front. Microbiol.">
        <title>High frequency of phylogenetically diverse reductive dehalogenase-homologous genes in deep subseafloor sedimentary metagenomes.</title>
        <authorList>
            <person name="Kawai M."/>
            <person name="Futagami T."/>
            <person name="Toyoda A."/>
            <person name="Takaki Y."/>
            <person name="Nishi S."/>
            <person name="Hori S."/>
            <person name="Arai W."/>
            <person name="Tsubouchi T."/>
            <person name="Morono Y."/>
            <person name="Uchiyama I."/>
            <person name="Ito T."/>
            <person name="Fujiyama A."/>
            <person name="Inagaki F."/>
            <person name="Takami H."/>
        </authorList>
    </citation>
    <scope>NUCLEOTIDE SEQUENCE</scope>
    <source>
        <strain evidence="2">Expedition CK06-06</strain>
    </source>
</reference>
<dbReference type="EMBL" id="BART01040251">
    <property type="protein sequence ID" value="GAH27536.1"/>
    <property type="molecule type" value="Genomic_DNA"/>
</dbReference>
<sequence>QGPGAQDGGDLGFFNTSQLDPKLLNVIKELPEGGISKPIIRTSGIQIIKVVGKKERRVKPLNEVRDAIYGIHFREKVNNRYASWIEALREKAYIKILF</sequence>
<dbReference type="InterPro" id="IPR046357">
    <property type="entry name" value="PPIase_dom_sf"/>
</dbReference>
<dbReference type="PANTHER" id="PTHR47637">
    <property type="entry name" value="CHAPERONE SURA"/>
    <property type="match status" value="1"/>
</dbReference>
<name>X1E2Q5_9ZZZZ</name>
<dbReference type="InterPro" id="IPR000297">
    <property type="entry name" value="PPIase_PpiC"/>
</dbReference>
<dbReference type="Pfam" id="PF13145">
    <property type="entry name" value="Rotamase_2"/>
    <property type="match status" value="1"/>
</dbReference>
<evidence type="ECO:0000313" key="2">
    <source>
        <dbReference type="EMBL" id="GAH27536.1"/>
    </source>
</evidence>
<proteinExistence type="predicted"/>
<dbReference type="Gene3D" id="3.10.50.40">
    <property type="match status" value="1"/>
</dbReference>
<dbReference type="SUPFAM" id="SSF54534">
    <property type="entry name" value="FKBP-like"/>
    <property type="match status" value="1"/>
</dbReference>
<protein>
    <recommendedName>
        <fullName evidence="1">PpiC domain-containing protein</fullName>
    </recommendedName>
</protein>
<dbReference type="InterPro" id="IPR050280">
    <property type="entry name" value="OMP_Chaperone_SurA"/>
</dbReference>
<feature type="domain" description="PpiC" evidence="1">
    <location>
        <begin position="1"/>
        <end position="52"/>
    </location>
</feature>
<dbReference type="PANTHER" id="PTHR47637:SF1">
    <property type="entry name" value="CHAPERONE SURA"/>
    <property type="match status" value="1"/>
</dbReference>
<dbReference type="AlphaFoldDB" id="X1E2Q5"/>
<organism evidence="2">
    <name type="scientific">marine sediment metagenome</name>
    <dbReference type="NCBI Taxonomy" id="412755"/>
    <lineage>
        <taxon>unclassified sequences</taxon>
        <taxon>metagenomes</taxon>
        <taxon>ecological metagenomes</taxon>
    </lineage>
</organism>
<accession>X1E2Q5</accession>
<dbReference type="GO" id="GO:0003755">
    <property type="term" value="F:peptidyl-prolyl cis-trans isomerase activity"/>
    <property type="evidence" value="ECO:0007669"/>
    <property type="project" value="InterPro"/>
</dbReference>
<dbReference type="PROSITE" id="PS50198">
    <property type="entry name" value="PPIC_PPIASE_2"/>
    <property type="match status" value="1"/>
</dbReference>
<feature type="non-terminal residue" evidence="2">
    <location>
        <position position="1"/>
    </location>
</feature>
<gene>
    <name evidence="2" type="ORF">S01H4_65644</name>
</gene>
<comment type="caution">
    <text evidence="2">The sequence shown here is derived from an EMBL/GenBank/DDBJ whole genome shotgun (WGS) entry which is preliminary data.</text>
</comment>
<evidence type="ECO:0000259" key="1">
    <source>
        <dbReference type="PROSITE" id="PS50198"/>
    </source>
</evidence>